<proteinExistence type="predicted"/>
<sequence>MKKLIIAIPLLSLAILAVLVIKANFGDSETLTLQEAEESAETEALAMSDANAANPKSTSHQLGYSEYDDLEHFVTTVHGQWFAIHPEQRFTFTIEGENQLLLSTVVKEVNHWESVIEERGWTGEFDRLQSTAFQISSPLSELHDQQKENELIHFQEQLDLIYKRIASES</sequence>
<name>A0A0U2YUI7_9BACL</name>
<organism evidence="1 2">
    <name type="scientific">Planococcus rifietoensis</name>
    <dbReference type="NCBI Taxonomy" id="200991"/>
    <lineage>
        <taxon>Bacteria</taxon>
        <taxon>Bacillati</taxon>
        <taxon>Bacillota</taxon>
        <taxon>Bacilli</taxon>
        <taxon>Bacillales</taxon>
        <taxon>Caryophanaceae</taxon>
        <taxon>Planococcus</taxon>
    </lineage>
</organism>
<gene>
    <name evidence="1" type="ORF">AUC31_15350</name>
</gene>
<dbReference type="EMBL" id="CP013659">
    <property type="protein sequence ID" value="ALS76493.1"/>
    <property type="molecule type" value="Genomic_DNA"/>
</dbReference>
<dbReference type="RefSeq" id="WP_058383195.1">
    <property type="nucleotide sequence ID" value="NZ_CP013659.2"/>
</dbReference>
<dbReference type="STRING" id="200991.AUC31_15350"/>
<evidence type="ECO:0000313" key="1">
    <source>
        <dbReference type="EMBL" id="ALS76493.1"/>
    </source>
</evidence>
<dbReference type="AlphaFoldDB" id="A0A0U2YUI7"/>
<protein>
    <submittedName>
        <fullName evidence="1">Uncharacterized protein</fullName>
    </submittedName>
</protein>
<accession>A0A0U2YUI7</accession>
<keyword evidence="2" id="KW-1185">Reference proteome</keyword>
<evidence type="ECO:0000313" key="2">
    <source>
        <dbReference type="Proteomes" id="UP000067683"/>
    </source>
</evidence>
<dbReference type="OrthoDB" id="9928464at2"/>
<dbReference type="KEGG" id="prt:AUC31_15350"/>
<dbReference type="Proteomes" id="UP000067683">
    <property type="component" value="Chromosome"/>
</dbReference>
<reference evidence="1" key="1">
    <citation type="submission" date="2016-01" db="EMBL/GenBank/DDBJ databases">
        <title>Complete genome of Planococcus rifietoensis type strain M8.</title>
        <authorList>
            <person name="See-Too W.S."/>
        </authorList>
    </citation>
    <scope>NUCLEOTIDE SEQUENCE [LARGE SCALE GENOMIC DNA]</scope>
    <source>
        <strain evidence="1">M8</strain>
    </source>
</reference>